<evidence type="ECO:0000256" key="3">
    <source>
        <dbReference type="ARBA" id="ARBA00022679"/>
    </source>
</evidence>
<dbReference type="Pfam" id="PF05891">
    <property type="entry name" value="Methyltransf_PK"/>
    <property type="match status" value="1"/>
</dbReference>
<protein>
    <recommendedName>
        <fullName evidence="6">Alpha N-terminal protein methyltransferase 1</fullName>
        <ecNumber evidence="5">2.1.1.244</ecNumber>
    </recommendedName>
    <alternativeName>
        <fullName evidence="7">X-Pro-Lys N-terminal protein methyltransferase 1</fullName>
    </alternativeName>
</protein>
<dbReference type="GO" id="GO:0071885">
    <property type="term" value="F:N-terminal protein N-methyltransferase activity"/>
    <property type="evidence" value="ECO:0007669"/>
    <property type="project" value="UniProtKB-EC"/>
</dbReference>
<dbReference type="InterPro" id="IPR008576">
    <property type="entry name" value="MeTrfase_NTM1"/>
</dbReference>
<dbReference type="PANTHER" id="PTHR12753:SF0">
    <property type="entry name" value="ALPHA N-TERMINAL PROTEIN METHYLTRANSFERASE 1"/>
    <property type="match status" value="1"/>
</dbReference>
<dbReference type="GO" id="GO:0032259">
    <property type="term" value="P:methylation"/>
    <property type="evidence" value="ECO:0007669"/>
    <property type="project" value="UniProtKB-KW"/>
</dbReference>
<keyword evidence="14" id="KW-1185">Reference proteome</keyword>
<comment type="similarity">
    <text evidence="1">Belongs to the methyltransferase superfamily. NTM1 family.</text>
</comment>
<evidence type="ECO:0000313" key="13">
    <source>
        <dbReference type="EMBL" id="CAE7200365.1"/>
    </source>
</evidence>
<evidence type="ECO:0000259" key="12">
    <source>
        <dbReference type="Pfam" id="PF12237"/>
    </source>
</evidence>
<dbReference type="AlphaFoldDB" id="A0A812JDM2"/>
<organism evidence="13 14">
    <name type="scientific">Symbiodinium pilosum</name>
    <name type="common">Dinoflagellate</name>
    <dbReference type="NCBI Taxonomy" id="2952"/>
    <lineage>
        <taxon>Eukaryota</taxon>
        <taxon>Sar</taxon>
        <taxon>Alveolata</taxon>
        <taxon>Dinophyceae</taxon>
        <taxon>Suessiales</taxon>
        <taxon>Symbiodiniaceae</taxon>
        <taxon>Symbiodinium</taxon>
    </lineage>
</organism>
<dbReference type="SUPFAM" id="SSF53335">
    <property type="entry name" value="S-adenosyl-L-methionine-dependent methyltransferases"/>
    <property type="match status" value="1"/>
</dbReference>
<comment type="catalytic activity">
    <reaction evidence="10">
        <text>N-terminal L-alanyl-L-prolyl-L-lysyl-[protein] + 3 S-adenosyl-L-methionine = N-terminal N,N,N-trimethyl-L-alanyl-L-prolyl-L-lysyl-[protein] + 3 S-adenosyl-L-homocysteine + 3 H(+)</text>
        <dbReference type="Rhea" id="RHEA:54712"/>
        <dbReference type="Rhea" id="RHEA-COMP:13785"/>
        <dbReference type="Rhea" id="RHEA-COMP:13971"/>
        <dbReference type="ChEBI" id="CHEBI:15378"/>
        <dbReference type="ChEBI" id="CHEBI:57856"/>
        <dbReference type="ChEBI" id="CHEBI:59789"/>
        <dbReference type="ChEBI" id="CHEBI:138057"/>
        <dbReference type="ChEBI" id="CHEBI:138315"/>
        <dbReference type="EC" id="2.1.1.244"/>
    </reaction>
</comment>
<dbReference type="InterPro" id="IPR029063">
    <property type="entry name" value="SAM-dependent_MTases_sf"/>
</dbReference>
<keyword evidence="2" id="KW-0489">Methyltransferase</keyword>
<evidence type="ECO:0000256" key="1">
    <source>
        <dbReference type="ARBA" id="ARBA00009059"/>
    </source>
</evidence>
<dbReference type="InterPro" id="IPR022035">
    <property type="entry name" value="PCIF1_WW"/>
</dbReference>
<evidence type="ECO:0000256" key="10">
    <source>
        <dbReference type="ARBA" id="ARBA00048167"/>
    </source>
</evidence>
<feature type="domain" description="PCIF1 WW" evidence="12">
    <location>
        <begin position="164"/>
        <end position="252"/>
    </location>
</feature>
<evidence type="ECO:0000256" key="2">
    <source>
        <dbReference type="ARBA" id="ARBA00022603"/>
    </source>
</evidence>
<dbReference type="OrthoDB" id="445471at2759"/>
<evidence type="ECO:0000256" key="5">
    <source>
        <dbReference type="ARBA" id="ARBA00039112"/>
    </source>
</evidence>
<keyword evidence="11" id="KW-0812">Transmembrane</keyword>
<comment type="caution">
    <text evidence="13">The sequence shown here is derived from an EMBL/GenBank/DDBJ whole genome shotgun (WGS) entry which is preliminary data.</text>
</comment>
<dbReference type="Proteomes" id="UP000649617">
    <property type="component" value="Unassembled WGS sequence"/>
</dbReference>
<name>A0A812JDM2_SYMPI</name>
<comment type="catalytic activity">
    <reaction evidence="8">
        <text>N-terminal L-seryl-L-prolyl-L-lysyl-[protein] + 3 S-adenosyl-L-methionine = N-terminal N,N,N-trimethyl-L-seryl-L-prolyl-L-lysyl-[protein] + 3 S-adenosyl-L-homocysteine + 3 H(+)</text>
        <dbReference type="Rhea" id="RHEA:54724"/>
        <dbReference type="Rhea" id="RHEA-COMP:13789"/>
        <dbReference type="Rhea" id="RHEA-COMP:13973"/>
        <dbReference type="ChEBI" id="CHEBI:15378"/>
        <dbReference type="ChEBI" id="CHEBI:57856"/>
        <dbReference type="ChEBI" id="CHEBI:59789"/>
        <dbReference type="ChEBI" id="CHEBI:138061"/>
        <dbReference type="ChEBI" id="CHEBI:138317"/>
        <dbReference type="EC" id="2.1.1.244"/>
    </reaction>
</comment>
<feature type="transmembrane region" description="Helical" evidence="11">
    <location>
        <begin position="107"/>
        <end position="128"/>
    </location>
</feature>
<proteinExistence type="inferred from homology"/>
<accession>A0A812JDM2</accession>
<gene>
    <name evidence="13" type="ORF">SPIL2461_LOCUS1778</name>
</gene>
<evidence type="ECO:0000256" key="11">
    <source>
        <dbReference type="SAM" id="Phobius"/>
    </source>
</evidence>
<keyword evidence="4" id="KW-0949">S-adenosyl-L-methionine</keyword>
<feature type="non-terminal residue" evidence="13">
    <location>
        <position position="1"/>
    </location>
</feature>
<dbReference type="EC" id="2.1.1.244" evidence="5"/>
<evidence type="ECO:0000256" key="7">
    <source>
        <dbReference type="ARBA" id="ARBA00043129"/>
    </source>
</evidence>
<sequence length="564" mass="62632">MDESASKDVIVSKYEKLGQFLGSDVALTMVEKDPILLLGDTNMQQRSFQYLTSLEDEAKKGLALQAVQNNPRLLTVPDYEYQRTKPSLEGLATAASAIDFLRPLGEVGLAVAIFSSFIVLLLILRPLIYGVGGGQSLLGFLTSGLPQIPRPWEIAESYGINLASDACFGSMGSFFSFNPRRGSFEANPPFAPVILAKMRQHMHKLLAAATEPLSFVIAIANWDNPEVTALTESPYARGYILVPKDEQVWRDGLLSRRVPLLSGLVTIRCEAAQFLLVLGHLVQALSSARSTSQMKAEYFGGFQRMAPPKISRKVFRLDSESNGWLACTKHAVLAEGLESVLHTLNTEGGVSDKDLAFNQRFMRKLARARGSSKGRFQRALDVGAGIGRLAKHVFRQHCDYIDLLEPIDKHLQVARRELHEPSWPGTFICATLQDFQPATGALYDLVWCQWIFMYITDEDVVKFLRRLSSNFLAPAGTVVVKENVAQTRVGSYFDDETGELWRGAAGAAGSQLSEPMSVLRTPKHYLKLFKDSGFEVLLRRRQLFSQDEMPMMLFTLAVPSRAET</sequence>
<dbReference type="Pfam" id="PF12237">
    <property type="entry name" value="PCIF1_WW"/>
    <property type="match status" value="1"/>
</dbReference>
<keyword evidence="11" id="KW-0472">Membrane</keyword>
<reference evidence="13" key="1">
    <citation type="submission" date="2021-02" db="EMBL/GenBank/DDBJ databases">
        <authorList>
            <person name="Dougan E. K."/>
            <person name="Rhodes N."/>
            <person name="Thang M."/>
            <person name="Chan C."/>
        </authorList>
    </citation>
    <scope>NUCLEOTIDE SEQUENCE</scope>
</reference>
<evidence type="ECO:0000256" key="4">
    <source>
        <dbReference type="ARBA" id="ARBA00022691"/>
    </source>
</evidence>
<evidence type="ECO:0000256" key="9">
    <source>
        <dbReference type="ARBA" id="ARBA00047885"/>
    </source>
</evidence>
<dbReference type="GO" id="GO:0005737">
    <property type="term" value="C:cytoplasm"/>
    <property type="evidence" value="ECO:0007669"/>
    <property type="project" value="TreeGrafter"/>
</dbReference>
<dbReference type="PANTHER" id="PTHR12753">
    <property type="entry name" value="AD-003 - RELATED"/>
    <property type="match status" value="1"/>
</dbReference>
<keyword evidence="11" id="KW-1133">Transmembrane helix</keyword>
<dbReference type="EMBL" id="CAJNIZ010001825">
    <property type="protein sequence ID" value="CAE7200365.1"/>
    <property type="molecule type" value="Genomic_DNA"/>
</dbReference>
<dbReference type="CDD" id="cd02440">
    <property type="entry name" value="AdoMet_MTases"/>
    <property type="match status" value="1"/>
</dbReference>
<evidence type="ECO:0000256" key="6">
    <source>
        <dbReference type="ARBA" id="ARBA00039449"/>
    </source>
</evidence>
<dbReference type="Gene3D" id="3.40.50.150">
    <property type="entry name" value="Vaccinia Virus protein VP39"/>
    <property type="match status" value="1"/>
</dbReference>
<keyword evidence="3" id="KW-0808">Transferase</keyword>
<comment type="catalytic activity">
    <reaction evidence="9">
        <text>N-terminal L-prolyl-L-prolyl-L-lysyl-[protein] + 2 S-adenosyl-L-methionine = N-terminal N,N-dimethyl-L-prolyl-L-prolyl-L-lysyl-[protein] + 2 S-adenosyl-L-homocysteine + 2 H(+)</text>
        <dbReference type="Rhea" id="RHEA:54736"/>
        <dbReference type="Rhea" id="RHEA-COMP:13787"/>
        <dbReference type="Rhea" id="RHEA-COMP:13974"/>
        <dbReference type="ChEBI" id="CHEBI:15378"/>
        <dbReference type="ChEBI" id="CHEBI:57856"/>
        <dbReference type="ChEBI" id="CHEBI:59789"/>
        <dbReference type="ChEBI" id="CHEBI:138059"/>
        <dbReference type="ChEBI" id="CHEBI:138318"/>
        <dbReference type="EC" id="2.1.1.244"/>
    </reaction>
</comment>
<evidence type="ECO:0000313" key="14">
    <source>
        <dbReference type="Proteomes" id="UP000649617"/>
    </source>
</evidence>
<evidence type="ECO:0000256" key="8">
    <source>
        <dbReference type="ARBA" id="ARBA00047306"/>
    </source>
</evidence>